<reference evidence="1" key="1">
    <citation type="journal article" date="2014" name="Int. J. Syst. Evol. Microbiol.">
        <title>Complete genome sequence of Corynebacterium casei LMG S-19264T (=DSM 44701T), isolated from a smear-ripened cheese.</title>
        <authorList>
            <consortium name="US DOE Joint Genome Institute (JGI-PGF)"/>
            <person name="Walter F."/>
            <person name="Albersmeier A."/>
            <person name="Kalinowski J."/>
            <person name="Ruckert C."/>
        </authorList>
    </citation>
    <scope>NUCLEOTIDE SEQUENCE</scope>
    <source>
        <strain evidence="1">JCM 4988</strain>
    </source>
</reference>
<accession>A0A918QBT3</accession>
<dbReference type="Proteomes" id="UP000630936">
    <property type="component" value="Unassembled WGS sequence"/>
</dbReference>
<dbReference type="EMBL" id="BMWG01000011">
    <property type="protein sequence ID" value="GGZ39420.1"/>
    <property type="molecule type" value="Genomic_DNA"/>
</dbReference>
<evidence type="ECO:0000313" key="1">
    <source>
        <dbReference type="EMBL" id="GGZ39420.1"/>
    </source>
</evidence>
<evidence type="ECO:0000313" key="2">
    <source>
        <dbReference type="Proteomes" id="UP000630936"/>
    </source>
</evidence>
<keyword evidence="2" id="KW-1185">Reference proteome</keyword>
<protein>
    <submittedName>
        <fullName evidence="1">Uncharacterized protein</fullName>
    </submittedName>
</protein>
<dbReference type="AlphaFoldDB" id="A0A918QBT3"/>
<comment type="caution">
    <text evidence="1">The sequence shown here is derived from an EMBL/GenBank/DDBJ whole genome shotgun (WGS) entry which is preliminary data.</text>
</comment>
<name>A0A918QBT3_9ACTN</name>
<organism evidence="1 2">
    <name type="scientific">Streptomyces inusitatus</name>
    <dbReference type="NCBI Taxonomy" id="68221"/>
    <lineage>
        <taxon>Bacteria</taxon>
        <taxon>Bacillati</taxon>
        <taxon>Actinomycetota</taxon>
        <taxon>Actinomycetes</taxon>
        <taxon>Kitasatosporales</taxon>
        <taxon>Streptomycetaceae</taxon>
        <taxon>Streptomyces</taxon>
    </lineage>
</organism>
<proteinExistence type="predicted"/>
<reference evidence="1" key="2">
    <citation type="submission" date="2020-09" db="EMBL/GenBank/DDBJ databases">
        <authorList>
            <person name="Sun Q."/>
            <person name="Ohkuma M."/>
        </authorList>
    </citation>
    <scope>NUCLEOTIDE SEQUENCE</scope>
    <source>
        <strain evidence="1">JCM 4988</strain>
    </source>
</reference>
<sequence>MCMQLKFKRVCNPWVTCANTAFMDRVHPLLPGRRDVETVNRGRASGRAPALRGPRVQADRWGAASLVSQAARGANASFSAASPRVSSSTRT</sequence>
<gene>
    <name evidence="1" type="ORF">GCM10010387_37030</name>
</gene>